<accession>A0AAN1M4I0</accession>
<evidence type="ECO:0000313" key="3">
    <source>
        <dbReference type="EMBL" id="AUE17690.1"/>
    </source>
</evidence>
<organism evidence="3 4">
    <name type="scientific">Bifidobacterium breve</name>
    <dbReference type="NCBI Taxonomy" id="1685"/>
    <lineage>
        <taxon>Bacteria</taxon>
        <taxon>Bacillati</taxon>
        <taxon>Actinomycetota</taxon>
        <taxon>Actinomycetes</taxon>
        <taxon>Bifidobacteriales</taxon>
        <taxon>Bifidobacteriaceae</taxon>
        <taxon>Bifidobacterium</taxon>
    </lineage>
</organism>
<keyword evidence="1" id="KW-1133">Transmembrane helix</keyword>
<protein>
    <submittedName>
        <fullName evidence="3">Cell surface protein</fullName>
    </submittedName>
</protein>
<keyword evidence="1" id="KW-0812">Transmembrane</keyword>
<reference evidence="3 4" key="1">
    <citation type="submission" date="2017-09" db="EMBL/GenBank/DDBJ databases">
        <title>Comparative genomics and methylome analysis of the gut commensal Bifidobacterium breve.</title>
        <authorList>
            <person name="Bottacini F."/>
            <person name="Morrissey R."/>
            <person name="Roberts R.J."/>
            <person name="James K."/>
            <person name="van Breen J."/>
            <person name="Egan M."/>
            <person name="Lambert J."/>
            <person name="van Limpt K."/>
            <person name="Stanton C."/>
            <person name="Knol J."/>
            <person name="O' Connell Motherway M."/>
            <person name="van Sinderen D."/>
        </authorList>
    </citation>
    <scope>NUCLEOTIDE SEQUENCE [LARGE SCALE GENOMIC DNA]</scope>
    <source>
        <strain evidence="3 4">DRBB29</strain>
    </source>
</reference>
<proteinExistence type="predicted"/>
<dbReference type="GO" id="GO:0005975">
    <property type="term" value="P:carbohydrate metabolic process"/>
    <property type="evidence" value="ECO:0007669"/>
    <property type="project" value="UniProtKB-ARBA"/>
</dbReference>
<dbReference type="Gene3D" id="2.60.40.1080">
    <property type="match status" value="1"/>
</dbReference>
<dbReference type="Proteomes" id="UP000232496">
    <property type="component" value="Chromosome"/>
</dbReference>
<sequence length="1541" mass="162329">MHPPTALRRRGKHDDSEKYRGGAAKFKAAAAALLAAAVLVTSTGSLAFSNNKLAYAADLSDGALCTPTSQSMGTEADPATERDSGVATWVGGDMYVGKKSDNLTNADGPDASYSAEAEGLTVVNGKLMLHPQKNSWNGKGFRFGVAGFGTQYRPAEGSTALVVGGNTGTVMDSATSTADVKAWNKPGFIDGHSHVGSLSGSQSDVWGRDGTSSIGSYNGASVNWQKDKSGNTQNQDAGNLTKVSVKATDGAAATDKDFSKDTFYQGYVVDDIVSPLAKQNNTGTVSSSISTLSELTRHKYNYHQEGTNAASGISYTFKYDDTTKHGTDRGIASATPYTNREKLITFTGTNNASMEVFNLDASILSDTDENGTLYRGVGFAFTNIADTASVVINVTGNASNISFHNGWQFWWNGAEISDGYSNYNNTDELKKKSAAYDKASQKILWNFSNTDNLTIYGGVANEDGTNTNADKITQDDAAAAMMGSIIVRGNFESHVSTNGRVYTGGDFSMYNPYKAWTFNQAGANDGDSASVLDMDQERHNFPWNGSYTESCSAIAWQKADESGTLLGGTTWAVYGKYDDAASGKNALLTVQDNAFYDKDSADGRFTVEGLKPNATYYIKEVSAGNDYQLNTNVYYVATGDSSATPVNVTQSVTKTDGAYTYGSADMTDGKIVNKKNGHEVSWSKVDADTNKELAGSQWQIQQVKDGAATKSWKVTDNTSKATGVTVNPTSATLDATNGWKTDLTAAVDPKDALQEVAWTFTDKDGNAVDSYTVAVLARTGNLKTTVTGISSIDTTVYVKACSVSNPEVCSALVAIKVKAMSVKDFTVKDSSNRTVENNSTITAAAVDSTLTFTASSTPAVPITWESSNKSVATVTSSGENGQKATVTMTGFGSAVITAKAGDKKVSFTVKVPSTTVYFKKSLMNWSKYYVYYNAGNNNWKFVEMSQSCGDYVYAILPKQSPGTKFLFHGDDENTSTNKWYQGSNKSDFKFTGNEVQVVNQHNDSQVSTAPAGCPASAAAAAQSNDAAVLNENAVVTPADDPQPSDADGVAENAIDDGAKAISCTAADGENGRPGVKCDMDTAAGKFKVGGLDVGTYWLHETTAPDGYTINKTLYQFTIDANGNVTWNGGWASGEATGAIDEKLKPGDNNAISDTPTEVTWNKVDTKGGKLAGSQWKIVGPSPATDVYCVADNVTVDANGATTPAGIEFTGCTGEKLSDAANTADEAGVITVRGLPVGKYTLTETKAPDGYVATPTVYTLTISGTEASTVVAQTATDRPTTRSGGNREAAANVPNASAPVNIQIPVKKSVKYTSWPKDSNGNYVNFNFKIEATKSTVDANPAAPMPAECSSSDATKNDCTISLAPKSDADDLSNVIAKFGKMTFTDANLAAAAGDASDYAKTYTYKITEIVPDSADAVENLRYSKAEYQVVVTVKQAKDSSGKLSGLSVSATMTRIKDDSGNAEAGGGKVIGTWSSTSTGSSAGTAVEATFVNTKVLTGLPTTGADWTGRLVLLVGDGFILAGVLIAGGYQLAKRRREEDSD</sequence>
<dbReference type="SUPFAM" id="SSF49373">
    <property type="entry name" value="Invasin/intimin cell-adhesion fragments"/>
    <property type="match status" value="1"/>
</dbReference>
<dbReference type="InterPro" id="IPR008964">
    <property type="entry name" value="Invasin/intimin_cell_adhesion"/>
</dbReference>
<feature type="domain" description="SpaA-like prealbumin fold" evidence="2">
    <location>
        <begin position="1157"/>
        <end position="1270"/>
    </location>
</feature>
<feature type="domain" description="SpaA-like prealbumin fold" evidence="2">
    <location>
        <begin position="1080"/>
        <end position="1126"/>
    </location>
</feature>
<name>A0AAN1M4I0_BIFBR</name>
<evidence type="ECO:0000313" key="4">
    <source>
        <dbReference type="Proteomes" id="UP000232496"/>
    </source>
</evidence>
<dbReference type="EMBL" id="CP023198">
    <property type="protein sequence ID" value="AUE17690.1"/>
    <property type="molecule type" value="Genomic_DNA"/>
</dbReference>
<dbReference type="InterPro" id="IPR041033">
    <property type="entry name" value="SpaA_PFL_dom_1"/>
</dbReference>
<dbReference type="Pfam" id="PF17802">
    <property type="entry name" value="SpaA"/>
    <property type="match status" value="3"/>
</dbReference>
<feature type="domain" description="SpaA-like prealbumin fold" evidence="2">
    <location>
        <begin position="554"/>
        <end position="647"/>
    </location>
</feature>
<feature type="transmembrane region" description="Helical" evidence="1">
    <location>
        <begin position="1510"/>
        <end position="1532"/>
    </location>
</feature>
<gene>
    <name evidence="3" type="ORF">DRBB29_0111</name>
</gene>
<evidence type="ECO:0000256" key="1">
    <source>
        <dbReference type="SAM" id="Phobius"/>
    </source>
</evidence>
<dbReference type="Gene3D" id="2.60.40.10">
    <property type="entry name" value="Immunoglobulins"/>
    <property type="match status" value="3"/>
</dbReference>
<dbReference type="InterPro" id="IPR013783">
    <property type="entry name" value="Ig-like_fold"/>
</dbReference>
<evidence type="ECO:0000259" key="2">
    <source>
        <dbReference type="Pfam" id="PF17802"/>
    </source>
</evidence>
<keyword evidence="1" id="KW-0472">Membrane</keyword>